<dbReference type="AlphaFoldDB" id="A0A9Q4GG84"/>
<keyword evidence="4" id="KW-0249">Electron transport</keyword>
<dbReference type="PROSITE" id="PS00196">
    <property type="entry name" value="COPPER_BLUE"/>
    <property type="match status" value="1"/>
</dbReference>
<comment type="cofactor">
    <cofactor evidence="7">
        <name>Cu(2+)</name>
        <dbReference type="ChEBI" id="CHEBI:29036"/>
    </cofactor>
    <text evidence="7">The crystal structure with reduced Cu(1+) has also been determined.</text>
</comment>
<dbReference type="SUPFAM" id="SSF49503">
    <property type="entry name" value="Cupredoxins"/>
    <property type="match status" value="1"/>
</dbReference>
<name>A0A9Q4GG84_9EURY</name>
<evidence type="ECO:0000256" key="5">
    <source>
        <dbReference type="ARBA" id="ARBA00023008"/>
    </source>
</evidence>
<feature type="binding site" evidence="7">
    <location>
        <position position="127"/>
    </location>
    <ligand>
        <name>Cu cation</name>
        <dbReference type="ChEBI" id="CHEBI:23378"/>
    </ligand>
</feature>
<evidence type="ECO:0000256" key="2">
    <source>
        <dbReference type="ARBA" id="ARBA00022448"/>
    </source>
</evidence>
<feature type="transmembrane region" description="Helical" evidence="8">
    <location>
        <begin position="200"/>
        <end position="217"/>
    </location>
</feature>
<dbReference type="InterPro" id="IPR000923">
    <property type="entry name" value="BlueCu_1"/>
</dbReference>
<dbReference type="PANTHER" id="PTHR34192">
    <property type="entry name" value="PLASTOCYANIN MAJOR ISOFORM, CHLOROPLASTIC-RELATED"/>
    <property type="match status" value="1"/>
</dbReference>
<evidence type="ECO:0000256" key="8">
    <source>
        <dbReference type="SAM" id="Phobius"/>
    </source>
</evidence>
<evidence type="ECO:0000313" key="11">
    <source>
        <dbReference type="Proteomes" id="UP001149411"/>
    </source>
</evidence>
<keyword evidence="8" id="KW-1133">Transmembrane helix</keyword>
<dbReference type="PANTHER" id="PTHR34192:SF10">
    <property type="entry name" value="PLASTOCYANIN MAJOR ISOFORM, CHLOROPLASTIC-RELATED"/>
    <property type="match status" value="1"/>
</dbReference>
<dbReference type="InterPro" id="IPR002387">
    <property type="entry name" value="Plastocyanin"/>
</dbReference>
<dbReference type="PRINTS" id="PR00157">
    <property type="entry name" value="PLASTOCYANIN"/>
</dbReference>
<comment type="caution">
    <text evidence="10">The sequence shown here is derived from an EMBL/GenBank/DDBJ whole genome shotgun (WGS) entry which is preliminary data.</text>
</comment>
<keyword evidence="3 7" id="KW-0479">Metal-binding</keyword>
<proteinExistence type="predicted"/>
<dbReference type="Proteomes" id="UP001149411">
    <property type="component" value="Unassembled WGS sequence"/>
</dbReference>
<feature type="domain" description="Blue (type 1) copper" evidence="9">
    <location>
        <begin position="44"/>
        <end position="140"/>
    </location>
</feature>
<feature type="binding site" evidence="7">
    <location>
        <position position="130"/>
    </location>
    <ligand>
        <name>Cu cation</name>
        <dbReference type="ChEBI" id="CHEBI:23378"/>
    </ligand>
</feature>
<evidence type="ECO:0000256" key="1">
    <source>
        <dbReference type="ARBA" id="ARBA00004370"/>
    </source>
</evidence>
<dbReference type="InterPro" id="IPR006311">
    <property type="entry name" value="TAT_signal"/>
</dbReference>
<evidence type="ECO:0000256" key="6">
    <source>
        <dbReference type="ARBA" id="ARBA00023136"/>
    </source>
</evidence>
<dbReference type="CDD" id="cd04220">
    <property type="entry name" value="Halocyanin"/>
    <property type="match status" value="1"/>
</dbReference>
<reference evidence="10" key="1">
    <citation type="submission" date="2022-09" db="EMBL/GenBank/DDBJ databases">
        <title>Haloadaptaus new haloarchaeum isolated from saline soil.</title>
        <authorList>
            <person name="Duran-Viseras A."/>
            <person name="Sanchez-Porro C."/>
            <person name="Ventosa A."/>
        </authorList>
    </citation>
    <scope>NUCLEOTIDE SEQUENCE</scope>
    <source>
        <strain evidence="10">F3-133</strain>
    </source>
</reference>
<evidence type="ECO:0000259" key="9">
    <source>
        <dbReference type="Pfam" id="PF00127"/>
    </source>
</evidence>
<dbReference type="GO" id="GO:0005507">
    <property type="term" value="F:copper ion binding"/>
    <property type="evidence" value="ECO:0007669"/>
    <property type="project" value="InterPro"/>
</dbReference>
<dbReference type="Gene3D" id="2.60.40.420">
    <property type="entry name" value="Cupredoxins - blue copper proteins"/>
    <property type="match status" value="1"/>
</dbReference>
<dbReference type="GO" id="GO:0009055">
    <property type="term" value="F:electron transfer activity"/>
    <property type="evidence" value="ECO:0007669"/>
    <property type="project" value="InterPro"/>
</dbReference>
<evidence type="ECO:0000256" key="7">
    <source>
        <dbReference type="PIRSR" id="PIRSR602387-1"/>
    </source>
</evidence>
<dbReference type="RefSeq" id="WP_266086726.1">
    <property type="nucleotide sequence ID" value="NZ_RKLV01000005.1"/>
</dbReference>
<feature type="transmembrane region" description="Helical" evidence="8">
    <location>
        <begin position="224"/>
        <end position="247"/>
    </location>
</feature>
<evidence type="ECO:0000256" key="3">
    <source>
        <dbReference type="ARBA" id="ARBA00022723"/>
    </source>
</evidence>
<keyword evidence="5 7" id="KW-0186">Copper</keyword>
<dbReference type="InterPro" id="IPR028871">
    <property type="entry name" value="BlueCu_1_BS"/>
</dbReference>
<keyword evidence="8" id="KW-0812">Transmembrane</keyword>
<organism evidence="10 11">
    <name type="scientific">Halorutilus salinus</name>
    <dbReference type="NCBI Taxonomy" id="2487751"/>
    <lineage>
        <taxon>Archaea</taxon>
        <taxon>Methanobacteriati</taxon>
        <taxon>Methanobacteriota</taxon>
        <taxon>Stenosarchaea group</taxon>
        <taxon>Halobacteria</taxon>
        <taxon>Halorutilales</taxon>
        <taxon>Halorutilaceae</taxon>
        <taxon>Halorutilus</taxon>
    </lineage>
</organism>
<gene>
    <name evidence="10" type="ORF">EGH25_05920</name>
</gene>
<comment type="subcellular location">
    <subcellularLocation>
        <location evidence="1">Membrane</location>
    </subcellularLocation>
</comment>
<keyword evidence="11" id="KW-1185">Reference proteome</keyword>
<feature type="binding site" evidence="7">
    <location>
        <position position="135"/>
    </location>
    <ligand>
        <name>Cu cation</name>
        <dbReference type="ChEBI" id="CHEBI:23378"/>
    </ligand>
</feature>
<dbReference type="Pfam" id="PF00127">
    <property type="entry name" value="Copper-bind"/>
    <property type="match status" value="1"/>
</dbReference>
<dbReference type="GO" id="GO:0016020">
    <property type="term" value="C:membrane"/>
    <property type="evidence" value="ECO:0007669"/>
    <property type="project" value="UniProtKB-SubCell"/>
</dbReference>
<protein>
    <submittedName>
        <fullName evidence="10">Plastocyanin/azurin family copper-binding protein</fullName>
    </submittedName>
</protein>
<dbReference type="EMBL" id="RKLV01000005">
    <property type="protein sequence ID" value="MCX2818884.1"/>
    <property type="molecule type" value="Genomic_DNA"/>
</dbReference>
<dbReference type="PROSITE" id="PS51318">
    <property type="entry name" value="TAT"/>
    <property type="match status" value="1"/>
</dbReference>
<accession>A0A9Q4GG84</accession>
<evidence type="ECO:0000313" key="10">
    <source>
        <dbReference type="EMBL" id="MCX2818884.1"/>
    </source>
</evidence>
<keyword evidence="2" id="KW-0813">Transport</keyword>
<evidence type="ECO:0000256" key="4">
    <source>
        <dbReference type="ARBA" id="ARBA00022982"/>
    </source>
</evidence>
<sequence length="249" mass="25338">MNEETGRRGFLAMTASTAAVGTAAGQEGGGDASEYEVEDGVYEVAMVSDGSEYIFDPIGLHVEPGDTVRWVIESGAHSATAYDEGNGGATERRIPEGAEAWNSGTLLEQGASFEYTFEEEGTYDYFCVPHKTLGMIGRIVCGEPGGPAEGSEIPDLDGLQAGDFPSSEAIVEGGALSYPYESSAGGGGGSGGLPVSVTQLGIGAVVFVGLAAIGRYFSDRYSNATAALVVSVAVGVLLIAAVVGTLVTA</sequence>
<keyword evidence="6 8" id="KW-0472">Membrane</keyword>
<dbReference type="InterPro" id="IPR008972">
    <property type="entry name" value="Cupredoxin"/>
</dbReference>